<proteinExistence type="predicted"/>
<dbReference type="InterPro" id="IPR052977">
    <property type="entry name" value="Polyferredoxin-like_ET"/>
</dbReference>
<dbReference type="Pfam" id="PF12838">
    <property type="entry name" value="Fer4_7"/>
    <property type="match status" value="1"/>
</dbReference>
<evidence type="ECO:0000256" key="1">
    <source>
        <dbReference type="ARBA" id="ARBA00022723"/>
    </source>
</evidence>
<dbReference type="RefSeq" id="WP_115450133.1">
    <property type="nucleotide sequence ID" value="NZ_QNQT01000001.1"/>
</dbReference>
<dbReference type="EMBL" id="QNQT01000001">
    <property type="protein sequence ID" value="RDU38210.1"/>
    <property type="molecule type" value="Genomic_DNA"/>
</dbReference>
<feature type="domain" description="4Fe-4S ferredoxin-type" evidence="4">
    <location>
        <begin position="316"/>
        <end position="345"/>
    </location>
</feature>
<dbReference type="GO" id="GO:0046872">
    <property type="term" value="F:metal ion binding"/>
    <property type="evidence" value="ECO:0007669"/>
    <property type="project" value="UniProtKB-KW"/>
</dbReference>
<dbReference type="Pfam" id="PF00037">
    <property type="entry name" value="Fer4"/>
    <property type="match status" value="1"/>
</dbReference>
<feature type="domain" description="4Fe-4S ferredoxin-type" evidence="4">
    <location>
        <begin position="50"/>
        <end position="79"/>
    </location>
</feature>
<dbReference type="PANTHER" id="PTHR43193">
    <property type="match status" value="1"/>
</dbReference>
<dbReference type="OrthoDB" id="9672at2"/>
<dbReference type="PROSITE" id="PS00198">
    <property type="entry name" value="4FE4S_FER_1"/>
    <property type="match status" value="2"/>
</dbReference>
<evidence type="ECO:0000256" key="2">
    <source>
        <dbReference type="ARBA" id="ARBA00023004"/>
    </source>
</evidence>
<organism evidence="5 6">
    <name type="scientific">Neobacillus piezotolerans</name>
    <dbReference type="NCBI Taxonomy" id="2259171"/>
    <lineage>
        <taxon>Bacteria</taxon>
        <taxon>Bacillati</taxon>
        <taxon>Bacillota</taxon>
        <taxon>Bacilli</taxon>
        <taxon>Bacillales</taxon>
        <taxon>Bacillaceae</taxon>
        <taxon>Neobacillus</taxon>
    </lineage>
</organism>
<keyword evidence="3" id="KW-0411">Iron-sulfur</keyword>
<dbReference type="Proteomes" id="UP000257144">
    <property type="component" value="Unassembled WGS sequence"/>
</dbReference>
<dbReference type="GO" id="GO:0051536">
    <property type="term" value="F:iron-sulfur cluster binding"/>
    <property type="evidence" value="ECO:0007669"/>
    <property type="project" value="UniProtKB-KW"/>
</dbReference>
<gene>
    <name evidence="5" type="ORF">DRW41_01170</name>
</gene>
<evidence type="ECO:0000259" key="4">
    <source>
        <dbReference type="PROSITE" id="PS51379"/>
    </source>
</evidence>
<protein>
    <recommendedName>
        <fullName evidence="4">4Fe-4S ferredoxin-type domain-containing protein</fullName>
    </recommendedName>
</protein>
<dbReference type="InterPro" id="IPR017896">
    <property type="entry name" value="4Fe4S_Fe-S-bd"/>
</dbReference>
<dbReference type="PANTHER" id="PTHR43193:SF2">
    <property type="entry name" value="POLYFERREDOXIN PROTEIN FWDF"/>
    <property type="match status" value="1"/>
</dbReference>
<dbReference type="SUPFAM" id="SSF54862">
    <property type="entry name" value="4Fe-4S ferredoxins"/>
    <property type="match status" value="1"/>
</dbReference>
<dbReference type="InterPro" id="IPR017900">
    <property type="entry name" value="4Fe4S_Fe_S_CS"/>
</dbReference>
<dbReference type="AlphaFoldDB" id="A0A3D8GUR3"/>
<evidence type="ECO:0000313" key="6">
    <source>
        <dbReference type="Proteomes" id="UP000257144"/>
    </source>
</evidence>
<comment type="caution">
    <text evidence="5">The sequence shown here is derived from an EMBL/GenBank/DDBJ whole genome shotgun (WGS) entry which is preliminary data.</text>
</comment>
<feature type="domain" description="4Fe-4S ferredoxin-type" evidence="4">
    <location>
        <begin position="284"/>
        <end position="312"/>
    </location>
</feature>
<dbReference type="PROSITE" id="PS51379">
    <property type="entry name" value="4FE4S_FER_2"/>
    <property type="match status" value="3"/>
</dbReference>
<reference evidence="5 6" key="1">
    <citation type="submission" date="2018-07" db="EMBL/GenBank/DDBJ databases">
        <title>Bacillus sp. YLB-04 draft genome sequence.</title>
        <authorList>
            <person name="Yu L."/>
            <person name="Tang X."/>
        </authorList>
    </citation>
    <scope>NUCLEOTIDE SEQUENCE [LARGE SCALE GENOMIC DNA]</scope>
    <source>
        <strain evidence="5 6">YLB-04</strain>
    </source>
</reference>
<evidence type="ECO:0000256" key="3">
    <source>
        <dbReference type="ARBA" id="ARBA00023014"/>
    </source>
</evidence>
<name>A0A3D8GUR3_9BACI</name>
<keyword evidence="2" id="KW-0408">Iron</keyword>
<accession>A0A3D8GUR3</accession>
<sequence length="365" mass="40911">MNLLTWVNVIDKKMTGLSVEANLCTKLISPKSTCTGCVDHCPKNSISFANKDIVIADSCVDCGLCGTVCPTGAITMNQPPLTQFVQEAIHKSERHEKVYLHCERTIVSKSHATMVAVPCLGMIPKEAWVTLLNKCKNLSIYQPEQACGDCEISTGEELWRRELKAGEAISCQRMSISSKISGCKESVNYNVERRDFLSAVFKEMKSTNKLAIKEMLCGSNKVPTYQEKQQGDSLSKLKKEWNEVGSQLVEKMTNESVYPYMNKRSLFLAELQENETLLYQEDIRLPQINEDCHFCGACAILCPTEALAMKTEHGQQTITVQPYKCVDCSLCEQICYTKNIQLQRAQNLTLLENEITLVEKHGQGL</sequence>
<keyword evidence="6" id="KW-1185">Reference proteome</keyword>
<evidence type="ECO:0000313" key="5">
    <source>
        <dbReference type="EMBL" id="RDU38210.1"/>
    </source>
</evidence>
<dbReference type="Gene3D" id="3.30.70.20">
    <property type="match status" value="2"/>
</dbReference>
<keyword evidence="1" id="KW-0479">Metal-binding</keyword>